<feature type="region of interest" description="Disordered" evidence="1">
    <location>
        <begin position="52"/>
        <end position="82"/>
    </location>
</feature>
<name>A0ABV9R2P8_9MICO</name>
<dbReference type="Proteomes" id="UP001595960">
    <property type="component" value="Unassembled WGS sequence"/>
</dbReference>
<feature type="compositionally biased region" description="Basic and acidic residues" evidence="1">
    <location>
        <begin position="70"/>
        <end position="82"/>
    </location>
</feature>
<evidence type="ECO:0000256" key="1">
    <source>
        <dbReference type="SAM" id="MobiDB-lite"/>
    </source>
</evidence>
<evidence type="ECO:0000313" key="3">
    <source>
        <dbReference type="Proteomes" id="UP001595960"/>
    </source>
</evidence>
<comment type="caution">
    <text evidence="2">The sequence shown here is derived from an EMBL/GenBank/DDBJ whole genome shotgun (WGS) entry which is preliminary data.</text>
</comment>
<reference evidence="3" key="1">
    <citation type="journal article" date="2019" name="Int. J. Syst. Evol. Microbiol.">
        <title>The Global Catalogue of Microorganisms (GCM) 10K type strain sequencing project: providing services to taxonomists for standard genome sequencing and annotation.</title>
        <authorList>
            <consortium name="The Broad Institute Genomics Platform"/>
            <consortium name="The Broad Institute Genome Sequencing Center for Infectious Disease"/>
            <person name="Wu L."/>
            <person name="Ma J."/>
        </authorList>
    </citation>
    <scope>NUCLEOTIDE SEQUENCE [LARGE SCALE GENOMIC DNA]</scope>
    <source>
        <strain evidence="3">CGMCC 1.12192</strain>
    </source>
</reference>
<feature type="region of interest" description="Disordered" evidence="1">
    <location>
        <begin position="1"/>
        <end position="38"/>
    </location>
</feature>
<proteinExistence type="predicted"/>
<gene>
    <name evidence="2" type="ORF">ACFPER_04805</name>
</gene>
<organism evidence="2 3">
    <name type="scientific">Agromyces aurantiacus</name>
    <dbReference type="NCBI Taxonomy" id="165814"/>
    <lineage>
        <taxon>Bacteria</taxon>
        <taxon>Bacillati</taxon>
        <taxon>Actinomycetota</taxon>
        <taxon>Actinomycetes</taxon>
        <taxon>Micrococcales</taxon>
        <taxon>Microbacteriaceae</taxon>
        <taxon>Agromyces</taxon>
    </lineage>
</organism>
<sequence length="82" mass="8898">MNIPNAAPSRISTRAASGFIERGQQVARRRLQPTVGLEDPRLERGMVLGEGGEVAQTPQALGRHQLSDQALHDVDERQLGAD</sequence>
<dbReference type="RefSeq" id="WP_204391015.1">
    <property type="nucleotide sequence ID" value="NZ_JAFBBW010000001.1"/>
</dbReference>
<accession>A0ABV9R2P8</accession>
<evidence type="ECO:0000313" key="2">
    <source>
        <dbReference type="EMBL" id="MFC4828100.1"/>
    </source>
</evidence>
<dbReference type="EMBL" id="JBHSJC010000001">
    <property type="protein sequence ID" value="MFC4828100.1"/>
    <property type="molecule type" value="Genomic_DNA"/>
</dbReference>
<protein>
    <submittedName>
        <fullName evidence="2">Uncharacterized protein</fullName>
    </submittedName>
</protein>
<keyword evidence="3" id="KW-1185">Reference proteome</keyword>